<evidence type="ECO:0000259" key="1">
    <source>
        <dbReference type="Pfam" id="PF18701"/>
    </source>
</evidence>
<protein>
    <recommendedName>
        <fullName evidence="1">DUF5641 domain-containing protein</fullName>
    </recommendedName>
</protein>
<evidence type="ECO:0000313" key="2">
    <source>
        <dbReference type="EMBL" id="CAK1581445.1"/>
    </source>
</evidence>
<sequence>MVHGSLISLPEPELSNEYVPPRARWQMLQKLTQSFWHIWHIWQRDYLHTLQQRAKWFREQPNIHVGDIVLIVDSNLPPLEWRSGRVQDVHPGKDGVVRVVTLRTTNGLLKRPVNKLCPLPLNQ</sequence>
<organism evidence="2 3">
    <name type="scientific">Parnassius mnemosyne</name>
    <name type="common">clouded apollo</name>
    <dbReference type="NCBI Taxonomy" id="213953"/>
    <lineage>
        <taxon>Eukaryota</taxon>
        <taxon>Metazoa</taxon>
        <taxon>Ecdysozoa</taxon>
        <taxon>Arthropoda</taxon>
        <taxon>Hexapoda</taxon>
        <taxon>Insecta</taxon>
        <taxon>Pterygota</taxon>
        <taxon>Neoptera</taxon>
        <taxon>Endopterygota</taxon>
        <taxon>Lepidoptera</taxon>
        <taxon>Glossata</taxon>
        <taxon>Ditrysia</taxon>
        <taxon>Papilionoidea</taxon>
        <taxon>Papilionidae</taxon>
        <taxon>Parnassiinae</taxon>
        <taxon>Parnassini</taxon>
        <taxon>Parnassius</taxon>
        <taxon>Driopa</taxon>
    </lineage>
</organism>
<feature type="domain" description="DUF5641" evidence="1">
    <location>
        <begin position="24"/>
        <end position="119"/>
    </location>
</feature>
<comment type="caution">
    <text evidence="2">The sequence shown here is derived from an EMBL/GenBank/DDBJ whole genome shotgun (WGS) entry which is preliminary data.</text>
</comment>
<reference evidence="2 3" key="1">
    <citation type="submission" date="2023-11" db="EMBL/GenBank/DDBJ databases">
        <authorList>
            <person name="Hedman E."/>
            <person name="Englund M."/>
            <person name="Stromberg M."/>
            <person name="Nyberg Akerstrom W."/>
            <person name="Nylinder S."/>
            <person name="Jareborg N."/>
            <person name="Kallberg Y."/>
            <person name="Kronander E."/>
        </authorList>
    </citation>
    <scope>NUCLEOTIDE SEQUENCE [LARGE SCALE GENOMIC DNA]</scope>
</reference>
<accession>A0AAV1KF45</accession>
<name>A0AAV1KF45_9NEOP</name>
<dbReference type="AlphaFoldDB" id="A0AAV1KF45"/>
<dbReference type="PANTHER" id="PTHR47331">
    <property type="entry name" value="PHD-TYPE DOMAIN-CONTAINING PROTEIN"/>
    <property type="match status" value="1"/>
</dbReference>
<dbReference type="EMBL" id="CAVLGL010000035">
    <property type="protein sequence ID" value="CAK1581445.1"/>
    <property type="molecule type" value="Genomic_DNA"/>
</dbReference>
<dbReference type="Proteomes" id="UP001314205">
    <property type="component" value="Unassembled WGS sequence"/>
</dbReference>
<keyword evidence="3" id="KW-1185">Reference proteome</keyword>
<dbReference type="InterPro" id="IPR040676">
    <property type="entry name" value="DUF5641"/>
</dbReference>
<dbReference type="Pfam" id="PF18701">
    <property type="entry name" value="DUF5641"/>
    <property type="match status" value="1"/>
</dbReference>
<proteinExistence type="predicted"/>
<gene>
    <name evidence="2" type="ORF">PARMNEM_LOCUS3109</name>
</gene>
<evidence type="ECO:0000313" key="3">
    <source>
        <dbReference type="Proteomes" id="UP001314205"/>
    </source>
</evidence>